<dbReference type="Pfam" id="PF24518">
    <property type="entry name" value="Ig_CD22"/>
    <property type="match status" value="1"/>
</dbReference>
<dbReference type="SUPFAM" id="SSF48726">
    <property type="entry name" value="Immunoglobulin"/>
    <property type="match status" value="4"/>
</dbReference>
<evidence type="ECO:0000313" key="7">
    <source>
        <dbReference type="RefSeq" id="XP_030638759.1"/>
    </source>
</evidence>
<dbReference type="OrthoDB" id="8960779at2759"/>
<evidence type="ECO:0000256" key="2">
    <source>
        <dbReference type="ARBA" id="ARBA00041781"/>
    </source>
</evidence>
<dbReference type="Proteomes" id="UP000504632">
    <property type="component" value="Chromosome 8"/>
</dbReference>
<dbReference type="GeneID" id="115819336"/>
<proteinExistence type="predicted"/>
<reference evidence="7" key="1">
    <citation type="submission" date="2025-08" db="UniProtKB">
        <authorList>
            <consortium name="RefSeq"/>
        </authorList>
    </citation>
    <scope>IDENTIFICATION</scope>
</reference>
<keyword evidence="6" id="KW-1185">Reference proteome</keyword>
<dbReference type="InterPro" id="IPR036179">
    <property type="entry name" value="Ig-like_dom_sf"/>
</dbReference>
<dbReference type="InterPro" id="IPR003598">
    <property type="entry name" value="Ig_sub2"/>
</dbReference>
<gene>
    <name evidence="7" type="primary">LOC115819336</name>
</gene>
<accession>A0A6J2W3V7</accession>
<comment type="function">
    <text evidence="3">Most highly expressed siglec (sialic acid-binding immunoglobulin-like lectin) on B-cells that plays a role in various aspects of B-cell biology including differentiation, antigen presentation, and trafficking to bone marrow. Binds to alpha 2,6-linked sialic acid residues of surface molecules such as CD22 itself, CD45 and IgM in a cis configuration. Can also bind to ligands on other cells as an adhesion molecule in a trans configuration. Acts as an inhibitory coreceptor on the surface of B-cells and inhibits B-cell receptor induced signaling, characterized by inhibition of the calcium mobilization and cellular activation. Mechanistically, the immunoreceptor tyrosine-based inhibitory motif domain is phosphorylated by the Src kinase LYN, which in turn leads to the recruitment of the protein tyrosine phosphatase 1/PTPN6, leading to the negative regulation of BCR signaling. If this negative signaling from is of sufficient strength, apoptosis of the B-cell can be induced.</text>
</comment>
<organism evidence="6 7">
    <name type="scientific">Chanos chanos</name>
    <name type="common">Milkfish</name>
    <name type="synonym">Mugil chanos</name>
    <dbReference type="NCBI Taxonomy" id="29144"/>
    <lineage>
        <taxon>Eukaryota</taxon>
        <taxon>Metazoa</taxon>
        <taxon>Chordata</taxon>
        <taxon>Craniata</taxon>
        <taxon>Vertebrata</taxon>
        <taxon>Euteleostomi</taxon>
        <taxon>Actinopterygii</taxon>
        <taxon>Neopterygii</taxon>
        <taxon>Teleostei</taxon>
        <taxon>Ostariophysi</taxon>
        <taxon>Gonorynchiformes</taxon>
        <taxon>Chanidae</taxon>
        <taxon>Chanos</taxon>
    </lineage>
</organism>
<dbReference type="Pfam" id="PF13895">
    <property type="entry name" value="Ig_2"/>
    <property type="match status" value="2"/>
</dbReference>
<evidence type="ECO:0000256" key="1">
    <source>
        <dbReference type="ARBA" id="ARBA00040106"/>
    </source>
</evidence>
<dbReference type="RefSeq" id="XP_030638759.1">
    <property type="nucleotide sequence ID" value="XM_030782899.1"/>
</dbReference>
<dbReference type="InterPro" id="IPR007110">
    <property type="entry name" value="Ig-like_dom"/>
</dbReference>
<feature type="domain" description="Ig-like" evidence="5">
    <location>
        <begin position="344"/>
        <end position="427"/>
    </location>
</feature>
<name>A0A6J2W3V7_CHACN</name>
<dbReference type="AlphaFoldDB" id="A0A6J2W3V7"/>
<dbReference type="PROSITE" id="PS50835">
    <property type="entry name" value="IG_LIKE"/>
    <property type="match status" value="2"/>
</dbReference>
<dbReference type="InParanoid" id="A0A6J2W3V7"/>
<sequence length="549" mass="60512">MILVIGVEAVAVPKSHNTTVLSRNVAQGLELSWVTPLSSTSACVVGQSVTLPQKNICALKGTDVYIPCTYTVNGYTVQSKEWYRIQTSGGWGRDLRTDPEYKTRVEYDDWSCGLRIKQLSLSDSGVYNFRFKTWNSDWISDPSGVTLSVTGIGKSCWSVTYRQKNICALRGSSVDLSCSYTYPAWHTVTTTLWFNTWQYWVEPTDLSLDEDYEGRVEFRGDKKSDCTLRIRDLRESDARNYKFRFLTNQEEGKYSGTSGVSLSITDLQVTVTPDTATEGQRVTLTCYTTCTLSNNPTYIWYKNGKALSSPDRVSTGSVLFSSEDRYSCAVKGHEDQQSPAVYPPKNTRASINSSGDIVEGSSVILTCSSDANPPVHTYTWYKKTGAGTSLIGSGQNYSITNISSEDSGQYYCKTENILGPENSTFITVDVLYPPKNTSVSVISSGSSVTLICISDANPDDPVPLYDNINSALAVTSDSTQGEDSDSQDYTNCIQFSQSDIPLYSTLQLPHSSTQEEEVQYATLNFTGPSAATRREDTAVIYSTVQKATT</sequence>
<comment type="subunit">
    <text evidence="4">Predominantly monomer of isoform CD22-beta. Also found as heterodimer of isoform CD22-beta and a shorter isoform. Interacts with PTPN6/SHP-1, LYN, SYK, PIK3R1/PIK3R2 and PLCG1 upon phosphorylation. Interacts with GRB2, INPP5D and SHC1 upon phosphorylation. May form a complex with INPP5D/SHIP, GRB2 and SHC1.</text>
</comment>
<evidence type="ECO:0000256" key="4">
    <source>
        <dbReference type="ARBA" id="ARBA00046458"/>
    </source>
</evidence>
<evidence type="ECO:0000256" key="3">
    <source>
        <dbReference type="ARBA" id="ARBA00045430"/>
    </source>
</evidence>
<dbReference type="SMART" id="SM00408">
    <property type="entry name" value="IGc2"/>
    <property type="match status" value="3"/>
</dbReference>
<dbReference type="InterPro" id="IPR056386">
    <property type="entry name" value="Ig_CD22"/>
</dbReference>
<dbReference type="PANTHER" id="PTHR46013:SF4">
    <property type="entry name" value="B-CELL RECEPTOR CD22-RELATED"/>
    <property type="match status" value="1"/>
</dbReference>
<protein>
    <recommendedName>
        <fullName evidence="1">B-cell receptor CD22</fullName>
    </recommendedName>
    <alternativeName>
        <fullName evidence="2">Sialic acid-binding Ig-like lectin 2</fullName>
    </alternativeName>
</protein>
<evidence type="ECO:0000259" key="5">
    <source>
        <dbReference type="PROSITE" id="PS50835"/>
    </source>
</evidence>
<dbReference type="PANTHER" id="PTHR46013">
    <property type="entry name" value="VASCULAR CELL ADHESION MOLECULE 1"/>
    <property type="match status" value="1"/>
</dbReference>
<feature type="domain" description="Ig-like" evidence="5">
    <location>
        <begin position="265"/>
        <end position="340"/>
    </location>
</feature>
<dbReference type="InterPro" id="IPR003599">
    <property type="entry name" value="Ig_sub"/>
</dbReference>
<dbReference type="SMART" id="SM00409">
    <property type="entry name" value="IG"/>
    <property type="match status" value="4"/>
</dbReference>
<dbReference type="InterPro" id="IPR013783">
    <property type="entry name" value="Ig-like_fold"/>
</dbReference>
<evidence type="ECO:0000313" key="6">
    <source>
        <dbReference type="Proteomes" id="UP000504632"/>
    </source>
</evidence>
<dbReference type="Gene3D" id="2.60.40.10">
    <property type="entry name" value="Immunoglobulins"/>
    <property type="match status" value="4"/>
</dbReference>